<dbReference type="EMBL" id="JBHSLL010000012">
    <property type="protein sequence ID" value="MFC5385156.1"/>
    <property type="molecule type" value="Genomic_DNA"/>
</dbReference>
<reference evidence="2" key="1">
    <citation type="journal article" date="2019" name="Int. J. Syst. Evol. Microbiol.">
        <title>The Global Catalogue of Microorganisms (GCM) 10K type strain sequencing project: providing services to taxonomists for standard genome sequencing and annotation.</title>
        <authorList>
            <consortium name="The Broad Institute Genomics Platform"/>
            <consortium name="The Broad Institute Genome Sequencing Center for Infectious Disease"/>
            <person name="Wu L."/>
            <person name="Ma J."/>
        </authorList>
    </citation>
    <scope>NUCLEOTIDE SEQUENCE [LARGE SCALE GENOMIC DNA]</scope>
    <source>
        <strain evidence="2">CGMCC 4.1415</strain>
    </source>
</reference>
<name>A0ABW0GWB7_9HYPH</name>
<comment type="caution">
    <text evidence="1">The sequence shown here is derived from an EMBL/GenBank/DDBJ whole genome shotgun (WGS) entry which is preliminary data.</text>
</comment>
<dbReference type="CDD" id="cd06529">
    <property type="entry name" value="S24_LexA-like"/>
    <property type="match status" value="1"/>
</dbReference>
<dbReference type="Gene3D" id="2.10.109.10">
    <property type="entry name" value="Umud Fragment, subunit A"/>
    <property type="match status" value="1"/>
</dbReference>
<protein>
    <recommendedName>
        <fullName evidence="3">Peptidase S24/S26A/S26B/S26C domain-containing protein</fullName>
    </recommendedName>
</protein>
<proteinExistence type="predicted"/>
<dbReference type="InterPro" id="IPR001387">
    <property type="entry name" value="Cro/C1-type_HTH"/>
</dbReference>
<evidence type="ECO:0000313" key="2">
    <source>
        <dbReference type="Proteomes" id="UP001596016"/>
    </source>
</evidence>
<evidence type="ECO:0008006" key="3">
    <source>
        <dbReference type="Google" id="ProtNLM"/>
    </source>
</evidence>
<accession>A0ABW0GWB7</accession>
<dbReference type="SUPFAM" id="SSF51306">
    <property type="entry name" value="LexA/Signal peptidase"/>
    <property type="match status" value="1"/>
</dbReference>
<dbReference type="InterPro" id="IPR039418">
    <property type="entry name" value="LexA-like"/>
</dbReference>
<keyword evidence="2" id="KW-1185">Reference proteome</keyword>
<dbReference type="CDD" id="cd00093">
    <property type="entry name" value="HTH_XRE"/>
    <property type="match status" value="1"/>
</dbReference>
<gene>
    <name evidence="1" type="ORF">ACFPLB_04150</name>
</gene>
<evidence type="ECO:0000313" key="1">
    <source>
        <dbReference type="EMBL" id="MFC5385156.1"/>
    </source>
</evidence>
<sequence length="255" mass="27891">MTNSDWVTTEFRALRERAELSLDALAQAMGYARASSIQRYEDPAAYKREYFDRTFVAKLLKALVGKGDPQITSSEIWALAGPEFKTTDQTESLIDHKQVVRELDSKAGAGGGGVFELINTTDNGGNQISAEVIKDYWRIPSSYLRGELRLEASSAVIIEVTGDSGYDPQNPHAPGSIFPGDRVIIDIGDTKPSPPGPFLIYDGTGLVVKLCEHIHDSDPPAIRLLSRNPIYTPYTIALDDGHVIIGRVKGRISAM</sequence>
<dbReference type="RefSeq" id="WP_378228041.1">
    <property type="nucleotide sequence ID" value="NZ_JBHSLL010000012.1"/>
</dbReference>
<organism evidence="1 2">
    <name type="scientific">Aquamicrobium segne</name>
    <dbReference type="NCBI Taxonomy" id="469547"/>
    <lineage>
        <taxon>Bacteria</taxon>
        <taxon>Pseudomonadati</taxon>
        <taxon>Pseudomonadota</taxon>
        <taxon>Alphaproteobacteria</taxon>
        <taxon>Hyphomicrobiales</taxon>
        <taxon>Phyllobacteriaceae</taxon>
        <taxon>Aquamicrobium</taxon>
    </lineage>
</organism>
<dbReference type="InterPro" id="IPR036286">
    <property type="entry name" value="LexA/Signal_pep-like_sf"/>
</dbReference>
<dbReference type="Proteomes" id="UP001596016">
    <property type="component" value="Unassembled WGS sequence"/>
</dbReference>